<dbReference type="InterPro" id="IPR003661">
    <property type="entry name" value="HisK_dim/P_dom"/>
</dbReference>
<name>A0A4R6IQ39_9SPHI</name>
<evidence type="ECO:0000256" key="10">
    <source>
        <dbReference type="SAM" id="Phobius"/>
    </source>
</evidence>
<dbReference type="PROSITE" id="PS50110">
    <property type="entry name" value="RESPONSE_REGULATORY"/>
    <property type="match status" value="1"/>
</dbReference>
<dbReference type="Gene3D" id="1.10.287.130">
    <property type="match status" value="1"/>
</dbReference>
<evidence type="ECO:0000256" key="1">
    <source>
        <dbReference type="ARBA" id="ARBA00000085"/>
    </source>
</evidence>
<accession>A0A4R6IQ39</accession>
<dbReference type="InterPro" id="IPR001789">
    <property type="entry name" value="Sig_transdc_resp-reg_receiver"/>
</dbReference>
<dbReference type="InterPro" id="IPR018060">
    <property type="entry name" value="HTH_AraC"/>
</dbReference>
<dbReference type="OrthoDB" id="9797097at2"/>
<dbReference type="PANTHER" id="PTHR43547:SF2">
    <property type="entry name" value="HYBRID SIGNAL TRANSDUCTION HISTIDINE KINASE C"/>
    <property type="match status" value="1"/>
</dbReference>
<dbReference type="InterPro" id="IPR004358">
    <property type="entry name" value="Sig_transdc_His_kin-like_C"/>
</dbReference>
<dbReference type="FunFam" id="3.30.565.10:FF:000037">
    <property type="entry name" value="Hybrid sensor histidine kinase/response regulator"/>
    <property type="match status" value="1"/>
</dbReference>
<dbReference type="PRINTS" id="PR00344">
    <property type="entry name" value="BCTRLSENSOR"/>
</dbReference>
<dbReference type="SMART" id="SM00028">
    <property type="entry name" value="TPR"/>
    <property type="match status" value="4"/>
</dbReference>
<organism evidence="15 16">
    <name type="scientific">Pedobacter duraquae</name>
    <dbReference type="NCBI Taxonomy" id="425511"/>
    <lineage>
        <taxon>Bacteria</taxon>
        <taxon>Pseudomonadati</taxon>
        <taxon>Bacteroidota</taxon>
        <taxon>Sphingobacteriia</taxon>
        <taxon>Sphingobacteriales</taxon>
        <taxon>Sphingobacteriaceae</taxon>
        <taxon>Pedobacter</taxon>
    </lineage>
</organism>
<keyword evidence="10" id="KW-0812">Transmembrane</keyword>
<evidence type="ECO:0000259" key="12">
    <source>
        <dbReference type="PROSITE" id="PS01124"/>
    </source>
</evidence>
<dbReference type="InterPro" id="IPR011990">
    <property type="entry name" value="TPR-like_helical_dom_sf"/>
</dbReference>
<evidence type="ECO:0000259" key="13">
    <source>
        <dbReference type="PROSITE" id="PS50109"/>
    </source>
</evidence>
<keyword evidence="5" id="KW-0547">Nucleotide-binding</keyword>
<dbReference type="SUPFAM" id="SSF55874">
    <property type="entry name" value="ATPase domain of HSP90 chaperone/DNA topoisomerase II/histidine kinase"/>
    <property type="match status" value="1"/>
</dbReference>
<dbReference type="Proteomes" id="UP000295499">
    <property type="component" value="Unassembled WGS sequence"/>
</dbReference>
<keyword evidence="10" id="KW-0472">Membrane</keyword>
<dbReference type="GO" id="GO:0000155">
    <property type="term" value="F:phosphorelay sensor kinase activity"/>
    <property type="evidence" value="ECO:0007669"/>
    <property type="project" value="InterPro"/>
</dbReference>
<dbReference type="AlphaFoldDB" id="A0A4R6IQ39"/>
<dbReference type="FunFam" id="1.10.287.130:FF:000045">
    <property type="entry name" value="Two-component system sensor histidine kinase/response regulator"/>
    <property type="match status" value="1"/>
</dbReference>
<dbReference type="EMBL" id="SNWM01000001">
    <property type="protein sequence ID" value="TDO24307.1"/>
    <property type="molecule type" value="Genomic_DNA"/>
</dbReference>
<dbReference type="SUPFAM" id="SSF47384">
    <property type="entry name" value="Homodimeric domain of signal transducing histidine kinase"/>
    <property type="match status" value="1"/>
</dbReference>
<keyword evidence="7" id="KW-0067">ATP-binding</keyword>
<keyword evidence="3 9" id="KW-0597">Phosphoprotein</keyword>
<reference evidence="15 16" key="1">
    <citation type="submission" date="2019-03" db="EMBL/GenBank/DDBJ databases">
        <title>Genomic Encyclopedia of Archaeal and Bacterial Type Strains, Phase II (KMG-II): from individual species to whole genera.</title>
        <authorList>
            <person name="Goeker M."/>
        </authorList>
    </citation>
    <scope>NUCLEOTIDE SEQUENCE [LARGE SCALE GENOMIC DNA]</scope>
    <source>
        <strain evidence="15 16">DSM 19034</strain>
    </source>
</reference>
<dbReference type="GO" id="GO:0043565">
    <property type="term" value="F:sequence-specific DNA binding"/>
    <property type="evidence" value="ECO:0007669"/>
    <property type="project" value="InterPro"/>
</dbReference>
<evidence type="ECO:0000256" key="9">
    <source>
        <dbReference type="PROSITE-ProRule" id="PRU00169"/>
    </source>
</evidence>
<dbReference type="InterPro" id="IPR003594">
    <property type="entry name" value="HATPase_dom"/>
</dbReference>
<dbReference type="SMART" id="SM00448">
    <property type="entry name" value="REC"/>
    <property type="match status" value="1"/>
</dbReference>
<evidence type="ECO:0000313" key="15">
    <source>
        <dbReference type="EMBL" id="TDO24307.1"/>
    </source>
</evidence>
<feature type="domain" description="HTH araC/xylS-type" evidence="12">
    <location>
        <begin position="865"/>
        <end position="963"/>
    </location>
</feature>
<dbReference type="SMART" id="SM00342">
    <property type="entry name" value="HTH_ARAC"/>
    <property type="match status" value="1"/>
</dbReference>
<evidence type="ECO:0000259" key="14">
    <source>
        <dbReference type="PROSITE" id="PS50110"/>
    </source>
</evidence>
<feature type="domain" description="Histidine kinase" evidence="13">
    <location>
        <begin position="459"/>
        <end position="680"/>
    </location>
</feature>
<dbReference type="Pfam" id="PF12833">
    <property type="entry name" value="HTH_18"/>
    <property type="match status" value="1"/>
</dbReference>
<keyword evidence="16" id="KW-1185">Reference proteome</keyword>
<evidence type="ECO:0000313" key="16">
    <source>
        <dbReference type="Proteomes" id="UP000295499"/>
    </source>
</evidence>
<dbReference type="Gene3D" id="3.40.50.2300">
    <property type="match status" value="1"/>
</dbReference>
<dbReference type="InterPro" id="IPR019734">
    <property type="entry name" value="TPR_rpt"/>
</dbReference>
<dbReference type="SMART" id="SM00388">
    <property type="entry name" value="HisKA"/>
    <property type="match status" value="1"/>
</dbReference>
<evidence type="ECO:0000256" key="3">
    <source>
        <dbReference type="ARBA" id="ARBA00022553"/>
    </source>
</evidence>
<dbReference type="RefSeq" id="WP_133552185.1">
    <property type="nucleotide sequence ID" value="NZ_SNWM01000001.1"/>
</dbReference>
<dbReference type="Pfam" id="PF02518">
    <property type="entry name" value="HATPase_c"/>
    <property type="match status" value="1"/>
</dbReference>
<sequence>MDTLNLAKRFPKILCITLLLFFTIPGNIQAQNNPAKQNKSGKVPQTEAQIRFYKQLSSANKVKKIKDNDSAAVYAKSLLDEAKKNNDPVWASQVNLAQSTRAFRSGDHKVALAFARQSAAEASETDSITYIKAPLMVAYMLNREGKDDAALAIAFKMLHKAEGHGWRELMIECKNCIADVYRKMNQPQRALPYAQQASDESLEIKDTAMYLFSTSMLSAIYSNRGMQTPENLAKATKLSEIVVSKTFFPTLSKFSQVRELGNLARLYEMQDKFAQAERILLQAVEISHKEGYRDLETHDLNELMTVKIDQGLYQEAINYGNRAVALLPDTTTIDVLSRNIYNRLKEAHLKLRNFELAFRYAEKARIINDSLVSADKIETAAKLDQDYKADKRIIQANTSELLMKQQRNYSITIAVIVLVGLIGIYRWFLYKRKRQADLVAEENRQLARLNDLKTKFFSNISHELRTPLTLIAGPIDQLRNVGPYELDPELKKNYIETVWQNSRKLLSLVNELLDLTKMESGKITVQNQSVALDAFLKVIFQGFDSAAKFKKINYSLLSQIKSNIVANLDKDKLEKILNNLISNAMKFTPANGSIKILAEVTSQELIVSVSDTGKGIPEADLKHIFDRYYQVTTADSPAEGGTGIGLAIAKEFTELLGGNIQVTSTLQKGTSFKITIPTELQEVFVVTQPEIQIPDEVLPTPPETAEKLGYILLVEDQHEMSAYIASILRPYYAVEFANNGLEALKLLEDANVAPALIISDVMMPEMDGFTLLNRLKTHEVFCRIPVVMLTALADPGSKLNALSIGVDDYVTKPFVSNELLARVRNLVANASERLKYAEDDTRAVEESGVAADVAYVSPSDLAWLKKLEALVRENTGKIDVDLASVSYTMAVSERQLFRNIKRLTGLTPNKYIRSIRLQIAREAIESGKYRTIAEISYVAGFETPAYFSKLFKEAFGKDVADLL</sequence>
<keyword evidence="10" id="KW-1133">Transmembrane helix</keyword>
<dbReference type="PANTHER" id="PTHR43547">
    <property type="entry name" value="TWO-COMPONENT HISTIDINE KINASE"/>
    <property type="match status" value="1"/>
</dbReference>
<dbReference type="InterPro" id="IPR036890">
    <property type="entry name" value="HATPase_C_sf"/>
</dbReference>
<keyword evidence="11" id="KW-0732">Signal</keyword>
<dbReference type="Pfam" id="PF00072">
    <property type="entry name" value="Response_reg"/>
    <property type="match status" value="1"/>
</dbReference>
<dbReference type="Pfam" id="PF00512">
    <property type="entry name" value="HisKA"/>
    <property type="match status" value="1"/>
</dbReference>
<comment type="caution">
    <text evidence="15">The sequence shown here is derived from an EMBL/GenBank/DDBJ whole genome shotgun (WGS) entry which is preliminary data.</text>
</comment>
<dbReference type="GO" id="GO:0003700">
    <property type="term" value="F:DNA-binding transcription factor activity"/>
    <property type="evidence" value="ECO:0007669"/>
    <property type="project" value="InterPro"/>
</dbReference>
<evidence type="ECO:0000256" key="7">
    <source>
        <dbReference type="ARBA" id="ARBA00022840"/>
    </source>
</evidence>
<dbReference type="PROSITE" id="PS01124">
    <property type="entry name" value="HTH_ARAC_FAMILY_2"/>
    <property type="match status" value="1"/>
</dbReference>
<feature type="chain" id="PRO_5020397299" description="histidine kinase" evidence="11">
    <location>
        <begin position="31"/>
        <end position="963"/>
    </location>
</feature>
<dbReference type="CDD" id="cd17574">
    <property type="entry name" value="REC_OmpR"/>
    <property type="match status" value="1"/>
</dbReference>
<dbReference type="CDD" id="cd00082">
    <property type="entry name" value="HisKA"/>
    <property type="match status" value="1"/>
</dbReference>
<evidence type="ECO:0000256" key="11">
    <source>
        <dbReference type="SAM" id="SignalP"/>
    </source>
</evidence>
<dbReference type="SUPFAM" id="SSF52172">
    <property type="entry name" value="CheY-like"/>
    <property type="match status" value="1"/>
</dbReference>
<dbReference type="EC" id="2.7.13.3" evidence="2"/>
<proteinExistence type="predicted"/>
<keyword evidence="4" id="KW-0808">Transferase</keyword>
<evidence type="ECO:0000256" key="8">
    <source>
        <dbReference type="ARBA" id="ARBA00023012"/>
    </source>
</evidence>
<dbReference type="InterPro" id="IPR011006">
    <property type="entry name" value="CheY-like_superfamily"/>
</dbReference>
<feature type="transmembrane region" description="Helical" evidence="10">
    <location>
        <begin position="409"/>
        <end position="428"/>
    </location>
</feature>
<dbReference type="Gene3D" id="1.10.10.60">
    <property type="entry name" value="Homeodomain-like"/>
    <property type="match status" value="1"/>
</dbReference>
<dbReference type="InterPro" id="IPR036097">
    <property type="entry name" value="HisK_dim/P_sf"/>
</dbReference>
<dbReference type="PROSITE" id="PS50109">
    <property type="entry name" value="HIS_KIN"/>
    <property type="match status" value="1"/>
</dbReference>
<keyword evidence="6" id="KW-0418">Kinase</keyword>
<keyword evidence="8" id="KW-0902">Two-component regulatory system</keyword>
<dbReference type="GO" id="GO:0005524">
    <property type="term" value="F:ATP binding"/>
    <property type="evidence" value="ECO:0007669"/>
    <property type="project" value="UniProtKB-KW"/>
</dbReference>
<evidence type="ECO:0000256" key="5">
    <source>
        <dbReference type="ARBA" id="ARBA00022741"/>
    </source>
</evidence>
<dbReference type="InterPro" id="IPR005467">
    <property type="entry name" value="His_kinase_dom"/>
</dbReference>
<feature type="modified residue" description="4-aspartylphosphate" evidence="9">
    <location>
        <position position="760"/>
    </location>
</feature>
<feature type="signal peptide" evidence="11">
    <location>
        <begin position="1"/>
        <end position="30"/>
    </location>
</feature>
<evidence type="ECO:0000256" key="4">
    <source>
        <dbReference type="ARBA" id="ARBA00022679"/>
    </source>
</evidence>
<dbReference type="SUPFAM" id="SSF48452">
    <property type="entry name" value="TPR-like"/>
    <property type="match status" value="2"/>
</dbReference>
<dbReference type="Pfam" id="PF13374">
    <property type="entry name" value="TPR_10"/>
    <property type="match status" value="1"/>
</dbReference>
<evidence type="ECO:0000256" key="6">
    <source>
        <dbReference type="ARBA" id="ARBA00022777"/>
    </source>
</evidence>
<evidence type="ECO:0000256" key="2">
    <source>
        <dbReference type="ARBA" id="ARBA00012438"/>
    </source>
</evidence>
<comment type="catalytic activity">
    <reaction evidence="1">
        <text>ATP + protein L-histidine = ADP + protein N-phospho-L-histidine.</text>
        <dbReference type="EC" id="2.7.13.3"/>
    </reaction>
</comment>
<gene>
    <name evidence="15" type="ORF">CLV32_0596</name>
</gene>
<protein>
    <recommendedName>
        <fullName evidence="2">histidine kinase</fullName>
        <ecNumber evidence="2">2.7.13.3</ecNumber>
    </recommendedName>
</protein>
<dbReference type="Gene3D" id="3.30.565.10">
    <property type="entry name" value="Histidine kinase-like ATPase, C-terminal domain"/>
    <property type="match status" value="1"/>
</dbReference>
<dbReference type="SMART" id="SM00387">
    <property type="entry name" value="HATPase_c"/>
    <property type="match status" value="1"/>
</dbReference>
<dbReference type="Gene3D" id="1.25.40.10">
    <property type="entry name" value="Tetratricopeptide repeat domain"/>
    <property type="match status" value="2"/>
</dbReference>
<feature type="domain" description="Response regulatory" evidence="14">
    <location>
        <begin position="710"/>
        <end position="827"/>
    </location>
</feature>